<sequence>MSSPSNQQPNEGDADIPAIRLKRQDSIISTFEDDNEIPWLEFRWMHGGAQYMNLPTAPITSQATNYVAFSTSENHRLEEAYQKLSDEEKKEAGQVSGKGMTEETDKSKKKEGDTTNEKNGKTLKKDVDPAADQLKIEKTDNHVEMEVGDVGPDDVDDHEQYPDPGNEIPTVRKDRKAKEEKDKQEEDLDTVVGVTVSQDSLFEVSIATMSLNPVFWPHTGKRVPVIRATWFINDDNHPCEWELAEELEKGYQTIKPWLSSYPDELHKAMEQGEKAAEKLHHPLPAKLNVGVSVVYQDAECGQLVQSGMSSYLNKLFWTSVRSKPSGTMVYRGYGAASRASGKTSKTSSRRNSTTSRRDSMSSIRSAGTTPEKSKLAADDGAIPTDESGDEHNEPEPRHQHDTIKAKKTHRHTLSADGGHSIPLPLGHKAKKVVHMAEQTKDRLKEHLEKGNVPKIDKHRQDAMDEEQVPIANEEDDGTECTDLILVIHGIGQQLAMQGNEGFNFVYAANLLRQVMRTQAHNPALGSIIRNRRVQVLPIQWRASLKLEQKQDPEDHAHGMDNTFTMADITLPKIPAIRQVTNAVLLDIPLFMSHHREAMIEAVCLQANRAYRLWCARNPEFDGKGRVHVIGHSLGSALAAHVLSNQPTKMPLMADIPKSVKDATKTQFLFYTLNATVDSKIAKNRPPLPITSVTAPFYSSVTEPLANLSKYIPMPSIPMPGFMSSEKGKDAGKLDKPAKKPTMVRLPSGIEMSGPEGEERLRGSRGDRRFSALNPHGNIDFVLPSGGVSEYLDALTSHASYWADPNFGAFLLAEIFARRLDMLRTGMGLANLNGFGNGIGSISENDIPL</sequence>
<reference evidence="1" key="1">
    <citation type="submission" date="2023-04" db="EMBL/GenBank/DDBJ databases">
        <title>Draft Genome sequencing of Naganishia species isolated from polar environments using Oxford Nanopore Technology.</title>
        <authorList>
            <person name="Leo P."/>
            <person name="Venkateswaran K."/>
        </authorList>
    </citation>
    <scope>NUCLEOTIDE SEQUENCE</scope>
    <source>
        <strain evidence="1">MNA-CCFEE 5423</strain>
    </source>
</reference>
<proteinExistence type="predicted"/>
<gene>
    <name evidence="1" type="ORF">QFC21_001069</name>
</gene>
<name>A0ACC2W936_9TREE</name>
<dbReference type="EMBL" id="JASBWT010000002">
    <property type="protein sequence ID" value="KAJ9107610.1"/>
    <property type="molecule type" value="Genomic_DNA"/>
</dbReference>
<accession>A0ACC2W936</accession>
<evidence type="ECO:0000313" key="2">
    <source>
        <dbReference type="Proteomes" id="UP001227268"/>
    </source>
</evidence>
<organism evidence="1 2">
    <name type="scientific">Naganishia friedmannii</name>
    <dbReference type="NCBI Taxonomy" id="89922"/>
    <lineage>
        <taxon>Eukaryota</taxon>
        <taxon>Fungi</taxon>
        <taxon>Dikarya</taxon>
        <taxon>Basidiomycota</taxon>
        <taxon>Agaricomycotina</taxon>
        <taxon>Tremellomycetes</taxon>
        <taxon>Filobasidiales</taxon>
        <taxon>Filobasidiaceae</taxon>
        <taxon>Naganishia</taxon>
    </lineage>
</organism>
<protein>
    <submittedName>
        <fullName evidence="1">Uncharacterized protein</fullName>
    </submittedName>
</protein>
<comment type="caution">
    <text evidence="1">The sequence shown here is derived from an EMBL/GenBank/DDBJ whole genome shotgun (WGS) entry which is preliminary data.</text>
</comment>
<keyword evidence="2" id="KW-1185">Reference proteome</keyword>
<evidence type="ECO:0000313" key="1">
    <source>
        <dbReference type="EMBL" id="KAJ9107610.1"/>
    </source>
</evidence>
<dbReference type="Proteomes" id="UP001227268">
    <property type="component" value="Unassembled WGS sequence"/>
</dbReference>